<accession>S4XQH6</accession>
<dbReference type="InterPro" id="IPR020610">
    <property type="entry name" value="Thiolase_AS"/>
</dbReference>
<gene>
    <name evidence="10" type="ORF">SCE1572_43690</name>
</gene>
<dbReference type="Gene3D" id="3.40.47.10">
    <property type="match status" value="1"/>
</dbReference>
<dbReference type="PANTHER" id="PTHR43853:SF21">
    <property type="entry name" value="STEROID 3-KETOACYL-COA THIOLASE"/>
    <property type="match status" value="1"/>
</dbReference>
<dbReference type="InterPro" id="IPR020616">
    <property type="entry name" value="Thiolase_N"/>
</dbReference>
<dbReference type="InterPro" id="IPR020613">
    <property type="entry name" value="Thiolase_CS"/>
</dbReference>
<dbReference type="GO" id="GO:0006635">
    <property type="term" value="P:fatty acid beta-oxidation"/>
    <property type="evidence" value="ECO:0007669"/>
    <property type="project" value="TreeGrafter"/>
</dbReference>
<evidence type="ECO:0000313" key="11">
    <source>
        <dbReference type="Proteomes" id="UP000014803"/>
    </source>
</evidence>
<evidence type="ECO:0000256" key="4">
    <source>
        <dbReference type="ARBA" id="ARBA00023315"/>
    </source>
</evidence>
<dbReference type="InterPro" id="IPR020615">
    <property type="entry name" value="Thiolase_acyl_enz_int_AS"/>
</dbReference>
<feature type="domain" description="Thiolase N-terminal" evidence="8">
    <location>
        <begin position="7"/>
        <end position="259"/>
    </location>
</feature>
<feature type="active site" description="Proton acceptor" evidence="6">
    <location>
        <position position="346"/>
    </location>
</feature>
<dbReference type="HOGENOM" id="CLU_031026_0_0_7"/>
<dbReference type="EMBL" id="CP003969">
    <property type="protein sequence ID" value="AGP32863.1"/>
    <property type="molecule type" value="Genomic_DNA"/>
</dbReference>
<dbReference type="EC" id="2.3.1.16" evidence="5"/>
<dbReference type="FunFam" id="3.40.47.10:FF:000010">
    <property type="entry name" value="Acetyl-CoA acetyltransferase (Thiolase)"/>
    <property type="match status" value="1"/>
</dbReference>
<dbReference type="InterPro" id="IPR020617">
    <property type="entry name" value="Thiolase_C"/>
</dbReference>
<name>S4XQH6_SORCE</name>
<feature type="active site" description="Acyl-thioester intermediate" evidence="6">
    <location>
        <position position="94"/>
    </location>
</feature>
<keyword evidence="4 7" id="KW-0012">Acyltransferase</keyword>
<dbReference type="PIRSF" id="PIRSF000429">
    <property type="entry name" value="Ac-CoA_Ac_transf"/>
    <property type="match status" value="1"/>
</dbReference>
<evidence type="ECO:0000256" key="5">
    <source>
        <dbReference type="ARBA" id="ARBA00024073"/>
    </source>
</evidence>
<dbReference type="PROSITE" id="PS00098">
    <property type="entry name" value="THIOLASE_1"/>
    <property type="match status" value="1"/>
</dbReference>
<evidence type="ECO:0000256" key="7">
    <source>
        <dbReference type="RuleBase" id="RU003557"/>
    </source>
</evidence>
<dbReference type="PROSITE" id="PS00737">
    <property type="entry name" value="THIOLASE_2"/>
    <property type="match status" value="1"/>
</dbReference>
<organism evidence="10 11">
    <name type="scientific">Sorangium cellulosum So0157-2</name>
    <dbReference type="NCBI Taxonomy" id="1254432"/>
    <lineage>
        <taxon>Bacteria</taxon>
        <taxon>Pseudomonadati</taxon>
        <taxon>Myxococcota</taxon>
        <taxon>Polyangia</taxon>
        <taxon>Polyangiales</taxon>
        <taxon>Polyangiaceae</taxon>
        <taxon>Sorangium</taxon>
    </lineage>
</organism>
<dbReference type="CDD" id="cd00751">
    <property type="entry name" value="thiolase"/>
    <property type="match status" value="1"/>
</dbReference>
<feature type="domain" description="Thiolase C-terminal" evidence="9">
    <location>
        <begin position="268"/>
        <end position="388"/>
    </location>
</feature>
<protein>
    <recommendedName>
        <fullName evidence="5">acetyl-CoA C-acyltransferase</fullName>
        <ecNumber evidence="5">2.3.1.16</ecNumber>
    </recommendedName>
</protein>
<dbReference type="AlphaFoldDB" id="S4XQH6"/>
<dbReference type="GO" id="GO:0005737">
    <property type="term" value="C:cytoplasm"/>
    <property type="evidence" value="ECO:0007669"/>
    <property type="project" value="UniProtKB-ARBA"/>
</dbReference>
<dbReference type="InterPro" id="IPR002155">
    <property type="entry name" value="Thiolase"/>
</dbReference>
<dbReference type="PROSITE" id="PS00099">
    <property type="entry name" value="THIOLASE_3"/>
    <property type="match status" value="1"/>
</dbReference>
<dbReference type="Proteomes" id="UP000014803">
    <property type="component" value="Chromosome"/>
</dbReference>
<sequence length="396" mass="41114">MNAMVDVVIAEAVRSAVGRAHKGSLAQKRPDELAGEVVAALLKRVPQVKPEDVEDLVLGCAMPEGEQGLNVARPVSLLGGLPQEASAITINRFCSSGLQAIAIAAGSIAMGSLDLAVAGGVESMTMVPMTGNKLSASPEVMERCPTVYTPMGITAENVASRFQVSRADQDAFALRSHQKAAAAREAGRFEDEIVTVKGVRYENGKRVTFDFRADELIRKETTAEALSGLKPAFAAKGSVTAGNSSPLSDGAAAALVMSKAKADALGVKPLGYFRSFVTVGVDPSIMGIGPVPAVRKLLARTGLKMADIDLFEVNEAFASQAVYVQRSLEIPEDKLNVNGGAIALGHPLGCTGAKLTATALHELRRRGGRYAIVTMCIGGGMGAAGLIELARATASA</sequence>
<evidence type="ECO:0000259" key="8">
    <source>
        <dbReference type="Pfam" id="PF00108"/>
    </source>
</evidence>
<proteinExistence type="inferred from homology"/>
<evidence type="ECO:0000259" key="9">
    <source>
        <dbReference type="Pfam" id="PF02803"/>
    </source>
</evidence>
<evidence type="ECO:0000256" key="3">
    <source>
        <dbReference type="ARBA" id="ARBA00022679"/>
    </source>
</evidence>
<keyword evidence="3 7" id="KW-0808">Transferase</keyword>
<comment type="pathway">
    <text evidence="1">Lipid metabolism.</text>
</comment>
<evidence type="ECO:0000313" key="10">
    <source>
        <dbReference type="EMBL" id="AGP32863.1"/>
    </source>
</evidence>
<dbReference type="GO" id="GO:0003988">
    <property type="term" value="F:acetyl-CoA C-acyltransferase activity"/>
    <property type="evidence" value="ECO:0007669"/>
    <property type="project" value="UniProtKB-EC"/>
</dbReference>
<reference evidence="10 11" key="1">
    <citation type="journal article" date="2013" name="Sci. Rep.">
        <title>Extraordinary expansion of a Sorangium cellulosum genome from an alkaline milieu.</title>
        <authorList>
            <person name="Han K."/>
            <person name="Li Z.F."/>
            <person name="Peng R."/>
            <person name="Zhu L.P."/>
            <person name="Zhou T."/>
            <person name="Wang L.G."/>
            <person name="Li S.G."/>
            <person name="Zhang X.B."/>
            <person name="Hu W."/>
            <person name="Wu Z.H."/>
            <person name="Qin N."/>
            <person name="Li Y.Z."/>
        </authorList>
    </citation>
    <scope>NUCLEOTIDE SEQUENCE [LARGE SCALE GENOMIC DNA]</scope>
    <source>
        <strain evidence="10 11">So0157-2</strain>
    </source>
</reference>
<evidence type="ECO:0000256" key="1">
    <source>
        <dbReference type="ARBA" id="ARBA00005189"/>
    </source>
</evidence>
<dbReference type="PANTHER" id="PTHR43853">
    <property type="entry name" value="3-KETOACYL-COA THIOLASE, PEROXISOMAL"/>
    <property type="match status" value="1"/>
</dbReference>
<comment type="similarity">
    <text evidence="2 7">Belongs to the thiolase-like superfamily. Thiolase family.</text>
</comment>
<dbReference type="eggNOG" id="COG0183">
    <property type="taxonomic scope" value="Bacteria"/>
</dbReference>
<dbReference type="GO" id="GO:0010124">
    <property type="term" value="P:phenylacetate catabolic process"/>
    <property type="evidence" value="ECO:0007669"/>
    <property type="project" value="TreeGrafter"/>
</dbReference>
<dbReference type="Pfam" id="PF02803">
    <property type="entry name" value="Thiolase_C"/>
    <property type="match status" value="1"/>
</dbReference>
<feature type="active site" description="Proton acceptor" evidence="6">
    <location>
        <position position="376"/>
    </location>
</feature>
<evidence type="ECO:0000256" key="6">
    <source>
        <dbReference type="PIRSR" id="PIRSR000429-1"/>
    </source>
</evidence>
<dbReference type="NCBIfam" id="TIGR01930">
    <property type="entry name" value="AcCoA-C-Actrans"/>
    <property type="match status" value="1"/>
</dbReference>
<dbReference type="InterPro" id="IPR050215">
    <property type="entry name" value="Thiolase-like_sf_Thiolase"/>
</dbReference>
<dbReference type="KEGG" id="scu:SCE1572_43690"/>
<dbReference type="Pfam" id="PF00108">
    <property type="entry name" value="Thiolase_N"/>
    <property type="match status" value="1"/>
</dbReference>
<evidence type="ECO:0000256" key="2">
    <source>
        <dbReference type="ARBA" id="ARBA00010982"/>
    </source>
</evidence>
<dbReference type="PATRIC" id="fig|1254432.3.peg.9874"/>
<dbReference type="InterPro" id="IPR016039">
    <property type="entry name" value="Thiolase-like"/>
</dbReference>
<dbReference type="SUPFAM" id="SSF53901">
    <property type="entry name" value="Thiolase-like"/>
    <property type="match status" value="2"/>
</dbReference>
<dbReference type="STRING" id="1254432.SCE1572_43690"/>